<protein>
    <submittedName>
        <fullName evidence="2">Uncharacterized protein</fullName>
    </submittedName>
</protein>
<dbReference type="EMBL" id="HF582854">
    <property type="protein sequence ID" value="CCQ37024.1"/>
    <property type="molecule type" value="Genomic_DNA"/>
</dbReference>
<gene>
    <name evidence="2" type="ordered locus">Nmlp_2874</name>
</gene>
<dbReference type="eggNOG" id="arCOG07558">
    <property type="taxonomic scope" value="Archaea"/>
</dbReference>
<evidence type="ECO:0000313" key="2">
    <source>
        <dbReference type="EMBL" id="CCQ37024.1"/>
    </source>
</evidence>
<keyword evidence="1" id="KW-0472">Membrane</keyword>
<dbReference type="OrthoDB" id="330458at2157"/>
<feature type="transmembrane region" description="Helical" evidence="1">
    <location>
        <begin position="40"/>
        <end position="62"/>
    </location>
</feature>
<dbReference type="AlphaFoldDB" id="M1XRZ7"/>
<name>M1XRZ7_NATM8</name>
<dbReference type="GeneID" id="14651555"/>
<evidence type="ECO:0000313" key="3">
    <source>
        <dbReference type="Proteomes" id="UP000011867"/>
    </source>
</evidence>
<reference evidence="2 3" key="1">
    <citation type="journal article" date="2013" name="Genome Announc.">
        <title>Genome of the haloarchaeon Natronomonas moolapensis, a neutrophilic member of a previously haloalkaliphilic genus.</title>
        <authorList>
            <person name="Dyall-Smith M.L."/>
            <person name="Pfeiffer F."/>
            <person name="Oberwinkler T."/>
            <person name="Klee K."/>
            <person name="Rampp M."/>
            <person name="Palm P."/>
            <person name="Gross K."/>
            <person name="Schuster S.C."/>
            <person name="Oesterhelt D."/>
        </authorList>
    </citation>
    <scope>NUCLEOTIDE SEQUENCE [LARGE SCALE GENOMIC DNA]</scope>
    <source>
        <strain evidence="3">DSM 18674 / JCM 14361 / 8.8.11</strain>
    </source>
</reference>
<organism evidence="2 3">
    <name type="scientific">Natronomonas moolapensis (strain DSM 18674 / CECT 7526 / JCM 14361 / 8.8.11)</name>
    <dbReference type="NCBI Taxonomy" id="268739"/>
    <lineage>
        <taxon>Archaea</taxon>
        <taxon>Methanobacteriati</taxon>
        <taxon>Methanobacteriota</taxon>
        <taxon>Stenosarchaea group</taxon>
        <taxon>Halobacteria</taxon>
        <taxon>Halobacteriales</taxon>
        <taxon>Natronomonadaceae</taxon>
        <taxon>Natronomonas</taxon>
    </lineage>
</organism>
<dbReference type="Proteomes" id="UP000011867">
    <property type="component" value="Chromosome"/>
</dbReference>
<keyword evidence="1" id="KW-1133">Transmembrane helix</keyword>
<sequence>MVDPVSSADRVRTLRWVKLGTVLLVGLSAGLISVQGGATIGLIAGSVLSGLFIGGALVWYLFPDADSIAPAARGREDR</sequence>
<accession>M1XRZ7</accession>
<dbReference type="STRING" id="268739.Nmlp_2874"/>
<keyword evidence="1" id="KW-0812">Transmembrane</keyword>
<evidence type="ECO:0000256" key="1">
    <source>
        <dbReference type="SAM" id="Phobius"/>
    </source>
</evidence>
<dbReference type="KEGG" id="nmo:Nmlp_2874"/>
<proteinExistence type="predicted"/>
<dbReference type="RefSeq" id="WP_015409788.1">
    <property type="nucleotide sequence ID" value="NC_020388.1"/>
</dbReference>
<keyword evidence="3" id="KW-1185">Reference proteome</keyword>
<dbReference type="HOGENOM" id="CLU_197253_0_0_2"/>
<feature type="transmembrane region" description="Helical" evidence="1">
    <location>
        <begin position="16"/>
        <end position="34"/>
    </location>
</feature>